<evidence type="ECO:0000313" key="2">
    <source>
        <dbReference type="EMBL" id="GAI97189.1"/>
    </source>
</evidence>
<protein>
    <recommendedName>
        <fullName evidence="1">AMP-dependent synthetase/ligase domain-containing protein</fullName>
    </recommendedName>
</protein>
<dbReference type="PANTHER" id="PTHR24095">
    <property type="entry name" value="ACETYL-COENZYME A SYNTHETASE"/>
    <property type="match status" value="1"/>
</dbReference>
<dbReference type="GO" id="GO:0003987">
    <property type="term" value="F:acetate-CoA ligase activity"/>
    <property type="evidence" value="ECO:0007669"/>
    <property type="project" value="TreeGrafter"/>
</dbReference>
<feature type="domain" description="AMP-dependent synthetase/ligase" evidence="1">
    <location>
        <begin position="10"/>
        <end position="91"/>
    </location>
</feature>
<dbReference type="AlphaFoldDB" id="X1UXU9"/>
<organism evidence="2">
    <name type="scientific">marine sediment metagenome</name>
    <dbReference type="NCBI Taxonomy" id="412755"/>
    <lineage>
        <taxon>unclassified sequences</taxon>
        <taxon>metagenomes</taxon>
        <taxon>ecological metagenomes</taxon>
    </lineage>
</organism>
<reference evidence="2" key="1">
    <citation type="journal article" date="2014" name="Front. Microbiol.">
        <title>High frequency of phylogenetically diverse reductive dehalogenase-homologous genes in deep subseafloor sedimentary metagenomes.</title>
        <authorList>
            <person name="Kawai M."/>
            <person name="Futagami T."/>
            <person name="Toyoda A."/>
            <person name="Takaki Y."/>
            <person name="Nishi S."/>
            <person name="Hori S."/>
            <person name="Arai W."/>
            <person name="Tsubouchi T."/>
            <person name="Morono Y."/>
            <person name="Uchiyama I."/>
            <person name="Ito T."/>
            <person name="Fujiyama A."/>
            <person name="Inagaki F."/>
            <person name="Takami H."/>
        </authorList>
    </citation>
    <scope>NUCLEOTIDE SEQUENCE</scope>
    <source>
        <strain evidence="2">Expedition CK06-06</strain>
    </source>
</reference>
<comment type="caution">
    <text evidence="2">The sequence shown here is derived from an EMBL/GenBank/DDBJ whole genome shotgun (WGS) entry which is preliminary data.</text>
</comment>
<evidence type="ECO:0000259" key="1">
    <source>
        <dbReference type="Pfam" id="PF00501"/>
    </source>
</evidence>
<feature type="non-terminal residue" evidence="2">
    <location>
        <position position="93"/>
    </location>
</feature>
<dbReference type="Gene3D" id="3.40.50.12780">
    <property type="entry name" value="N-terminal domain of ligase-like"/>
    <property type="match status" value="1"/>
</dbReference>
<gene>
    <name evidence="2" type="ORF">S12H4_31347</name>
</gene>
<accession>X1UXU9</accession>
<name>X1UXU9_9ZZZZ</name>
<dbReference type="SUPFAM" id="SSF56801">
    <property type="entry name" value="Acetyl-CoA synthetase-like"/>
    <property type="match status" value="1"/>
</dbReference>
<dbReference type="InterPro" id="IPR000873">
    <property type="entry name" value="AMP-dep_synth/lig_dom"/>
</dbReference>
<sequence length="93" mass="10314">MIWQGEAEDAVRKFTYEELYNEVCKFANVLKSKGIKKGDRVAVYLPMVPELPIVMLACARIGAIHSVIFGGFSSDAIEGRINDSDCKMLITSN</sequence>
<dbReference type="InterPro" id="IPR042099">
    <property type="entry name" value="ANL_N_sf"/>
</dbReference>
<dbReference type="Pfam" id="PF00501">
    <property type="entry name" value="AMP-binding"/>
    <property type="match status" value="1"/>
</dbReference>
<proteinExistence type="predicted"/>
<dbReference type="PANTHER" id="PTHR24095:SF14">
    <property type="entry name" value="ACETYL-COENZYME A SYNTHETASE 1"/>
    <property type="match status" value="1"/>
</dbReference>
<dbReference type="GO" id="GO:0006085">
    <property type="term" value="P:acetyl-CoA biosynthetic process"/>
    <property type="evidence" value="ECO:0007669"/>
    <property type="project" value="TreeGrafter"/>
</dbReference>
<dbReference type="EMBL" id="BARW01018286">
    <property type="protein sequence ID" value="GAI97189.1"/>
    <property type="molecule type" value="Genomic_DNA"/>
</dbReference>